<evidence type="ECO:0000256" key="1">
    <source>
        <dbReference type="ARBA" id="ARBA00023125"/>
    </source>
</evidence>
<dbReference type="InterPro" id="IPR009057">
    <property type="entry name" value="Homeodomain-like_sf"/>
</dbReference>
<dbReference type="PRINTS" id="PR00455">
    <property type="entry name" value="HTHTETR"/>
</dbReference>
<proteinExistence type="predicted"/>
<dbReference type="Gene3D" id="1.10.357.10">
    <property type="entry name" value="Tetracycline Repressor, domain 2"/>
    <property type="match status" value="1"/>
</dbReference>
<evidence type="ECO:0000313" key="4">
    <source>
        <dbReference type="EMBL" id="GAA4410074.1"/>
    </source>
</evidence>
<evidence type="ECO:0000256" key="2">
    <source>
        <dbReference type="PROSITE-ProRule" id="PRU00335"/>
    </source>
</evidence>
<dbReference type="InterPro" id="IPR050109">
    <property type="entry name" value="HTH-type_TetR-like_transc_reg"/>
</dbReference>
<feature type="DNA-binding region" description="H-T-H motif" evidence="2">
    <location>
        <begin position="43"/>
        <end position="62"/>
    </location>
</feature>
<keyword evidence="1 2" id="KW-0238">DNA-binding</keyword>
<accession>A0ABP8KLE5</accession>
<gene>
    <name evidence="4" type="ORF">GCM10023168_29370</name>
</gene>
<dbReference type="InterPro" id="IPR001647">
    <property type="entry name" value="HTH_TetR"/>
</dbReference>
<reference evidence="5" key="1">
    <citation type="journal article" date="2019" name="Int. J. Syst. Evol. Microbiol.">
        <title>The Global Catalogue of Microorganisms (GCM) 10K type strain sequencing project: providing services to taxonomists for standard genome sequencing and annotation.</title>
        <authorList>
            <consortium name="The Broad Institute Genomics Platform"/>
            <consortium name="The Broad Institute Genome Sequencing Center for Infectious Disease"/>
            <person name="Wu L."/>
            <person name="Ma J."/>
        </authorList>
    </citation>
    <scope>NUCLEOTIDE SEQUENCE [LARGE SCALE GENOMIC DNA]</scope>
    <source>
        <strain evidence="5">JCM 17809</strain>
    </source>
</reference>
<name>A0ABP8KLE5_9MICO</name>
<evidence type="ECO:0000313" key="5">
    <source>
        <dbReference type="Proteomes" id="UP001500945"/>
    </source>
</evidence>
<keyword evidence="5" id="KW-1185">Reference proteome</keyword>
<comment type="caution">
    <text evidence="4">The sequence shown here is derived from an EMBL/GenBank/DDBJ whole genome shotgun (WGS) entry which is preliminary data.</text>
</comment>
<evidence type="ECO:0000259" key="3">
    <source>
        <dbReference type="PROSITE" id="PS50977"/>
    </source>
</evidence>
<protein>
    <submittedName>
        <fullName evidence="4">TetR/AcrR family transcriptional regulator</fullName>
    </submittedName>
</protein>
<dbReference type="EMBL" id="BAABGM010000019">
    <property type="protein sequence ID" value="GAA4410074.1"/>
    <property type="molecule type" value="Genomic_DNA"/>
</dbReference>
<dbReference type="Pfam" id="PF00440">
    <property type="entry name" value="TetR_N"/>
    <property type="match status" value="1"/>
</dbReference>
<dbReference type="PANTHER" id="PTHR30055:SF226">
    <property type="entry name" value="HTH-TYPE TRANSCRIPTIONAL REGULATOR PKSA"/>
    <property type="match status" value="1"/>
</dbReference>
<dbReference type="PROSITE" id="PS50977">
    <property type="entry name" value="HTH_TETR_2"/>
    <property type="match status" value="1"/>
</dbReference>
<dbReference type="PANTHER" id="PTHR30055">
    <property type="entry name" value="HTH-TYPE TRANSCRIPTIONAL REGULATOR RUTR"/>
    <property type="match status" value="1"/>
</dbReference>
<sequence length="202" mass="21679">MSAHSLIVDRVTPRAPALRPDERRASLVEVTIPLLREHGAALTTRQVAEAAGVAEGTVFRAFGSKDELVHACTAAAFDTGQVLDELRAVDRALPLDERLVVAVTVLRAHVERIVGLMAVLHASGMAPPKHARPGRRGSDPEVDATMVELIGDDASTLRLPPEDVVNLLAHLTLSSVHPMFPARPLTPVEIVSVVLDGTRRSR</sequence>
<organism evidence="4 5">
    <name type="scientific">Fodinibacter luteus</name>
    <dbReference type="NCBI Taxonomy" id="552064"/>
    <lineage>
        <taxon>Bacteria</taxon>
        <taxon>Bacillati</taxon>
        <taxon>Actinomycetota</taxon>
        <taxon>Actinomycetes</taxon>
        <taxon>Micrococcales</taxon>
        <taxon>Intrasporangiaceae</taxon>
        <taxon>Fodinibacter (ex Wang et al. 2009)</taxon>
    </lineage>
</organism>
<dbReference type="Proteomes" id="UP001500945">
    <property type="component" value="Unassembled WGS sequence"/>
</dbReference>
<feature type="domain" description="HTH tetR-type" evidence="3">
    <location>
        <begin position="21"/>
        <end position="80"/>
    </location>
</feature>
<dbReference type="SUPFAM" id="SSF46689">
    <property type="entry name" value="Homeodomain-like"/>
    <property type="match status" value="1"/>
</dbReference>